<dbReference type="InterPro" id="IPR035965">
    <property type="entry name" value="PAS-like_dom_sf"/>
</dbReference>
<dbReference type="Gene3D" id="1.10.287.130">
    <property type="match status" value="1"/>
</dbReference>
<feature type="domain" description="PAC" evidence="16">
    <location>
        <begin position="470"/>
        <end position="520"/>
    </location>
</feature>
<dbReference type="InterPro" id="IPR013656">
    <property type="entry name" value="PAS_4"/>
</dbReference>
<accession>A0A480AI13</accession>
<evidence type="ECO:0000256" key="10">
    <source>
        <dbReference type="PROSITE-ProRule" id="PRU00169"/>
    </source>
</evidence>
<dbReference type="InterPro" id="IPR011006">
    <property type="entry name" value="CheY-like_superfamily"/>
</dbReference>
<comment type="function">
    <text evidence="7">Member of the two-component regulatory system BvgS/BvgA. Phosphorylates BvgA via a four-step phosphorelay in response to environmental signals.</text>
</comment>
<dbReference type="GO" id="GO:0000155">
    <property type="term" value="F:phosphorelay sensor kinase activity"/>
    <property type="evidence" value="ECO:0007669"/>
    <property type="project" value="InterPro"/>
</dbReference>
<dbReference type="PROSITE" id="PS50113">
    <property type="entry name" value="PAC"/>
    <property type="match status" value="6"/>
</dbReference>
<reference evidence="19" key="1">
    <citation type="submission" date="2019-03" db="EMBL/GenBank/DDBJ databases">
        <title>Aquabacterium pictum sp.nov., the first bacteriochlorophyll a-containing freshwater bacterium in the genus Aquabacterium of the class Betaproteobacteria.</title>
        <authorList>
            <person name="Hirose S."/>
            <person name="Tank M."/>
            <person name="Hara E."/>
            <person name="Tamaki H."/>
            <person name="Takaichi S."/>
            <person name="Haruta S."/>
            <person name="Hanada S."/>
        </authorList>
    </citation>
    <scope>NUCLEOTIDE SEQUENCE [LARGE SCALE GENOMIC DNA]</scope>
    <source>
        <strain evidence="19">W35</strain>
    </source>
</reference>
<dbReference type="GO" id="GO:0005524">
    <property type="term" value="F:ATP binding"/>
    <property type="evidence" value="ECO:0007669"/>
    <property type="project" value="UniProtKB-KW"/>
</dbReference>
<feature type="compositionally biased region" description="Low complexity" evidence="12">
    <location>
        <begin position="1339"/>
        <end position="1353"/>
    </location>
</feature>
<feature type="domain" description="PAC" evidence="16">
    <location>
        <begin position="346"/>
        <end position="398"/>
    </location>
</feature>
<comment type="caution">
    <text evidence="18">The sequence shown here is derived from an EMBL/GenBank/DDBJ whole genome shotgun (WGS) entry which is preliminary data.</text>
</comment>
<feature type="modified residue" description="4-aspartylphosphate" evidence="10">
    <location>
        <position position="1258"/>
    </location>
</feature>
<dbReference type="Gene3D" id="3.30.450.20">
    <property type="entry name" value="PAS domain"/>
    <property type="match status" value="6"/>
</dbReference>
<dbReference type="Gene3D" id="3.30.565.10">
    <property type="entry name" value="Histidine kinase-like ATPase, C-terminal domain"/>
    <property type="match status" value="1"/>
</dbReference>
<evidence type="ECO:0000256" key="9">
    <source>
        <dbReference type="PROSITE-ProRule" id="PRU00110"/>
    </source>
</evidence>
<dbReference type="InterPro" id="IPR013767">
    <property type="entry name" value="PAS_fold"/>
</dbReference>
<evidence type="ECO:0000256" key="2">
    <source>
        <dbReference type="ARBA" id="ARBA00012438"/>
    </source>
</evidence>
<dbReference type="InterPro" id="IPR000014">
    <property type="entry name" value="PAS"/>
</dbReference>
<dbReference type="InterPro" id="IPR036097">
    <property type="entry name" value="HisK_dim/P_sf"/>
</dbReference>
<dbReference type="InterPro" id="IPR005467">
    <property type="entry name" value="His_kinase_dom"/>
</dbReference>
<dbReference type="Gene3D" id="1.20.120.160">
    <property type="entry name" value="HPT domain"/>
    <property type="match status" value="1"/>
</dbReference>
<dbReference type="FunFam" id="3.30.565.10:FF:000010">
    <property type="entry name" value="Sensor histidine kinase RcsC"/>
    <property type="match status" value="1"/>
</dbReference>
<feature type="coiled-coil region" evidence="11">
    <location>
        <begin position="781"/>
        <end position="815"/>
    </location>
</feature>
<dbReference type="SUPFAM" id="SSF47384">
    <property type="entry name" value="Homodimeric domain of signal transducing histidine kinase"/>
    <property type="match status" value="1"/>
</dbReference>
<feature type="domain" description="PAC" evidence="16">
    <location>
        <begin position="746"/>
        <end position="797"/>
    </location>
</feature>
<dbReference type="CDD" id="cd00082">
    <property type="entry name" value="HisKA"/>
    <property type="match status" value="1"/>
</dbReference>
<dbReference type="RefSeq" id="WP_162520671.1">
    <property type="nucleotide sequence ID" value="NZ_BJCL01000001.1"/>
</dbReference>
<dbReference type="Pfam" id="PF00072">
    <property type="entry name" value="Response_reg"/>
    <property type="match status" value="2"/>
</dbReference>
<feature type="domain" description="PAS" evidence="15">
    <location>
        <begin position="399"/>
        <end position="435"/>
    </location>
</feature>
<dbReference type="PROSITE" id="PS50112">
    <property type="entry name" value="PAS"/>
    <property type="match status" value="4"/>
</dbReference>
<dbReference type="Pfam" id="PF00989">
    <property type="entry name" value="PAS"/>
    <property type="match status" value="1"/>
</dbReference>
<evidence type="ECO:0000259" key="13">
    <source>
        <dbReference type="PROSITE" id="PS50109"/>
    </source>
</evidence>
<dbReference type="InterPro" id="IPR000700">
    <property type="entry name" value="PAS-assoc_C"/>
</dbReference>
<evidence type="ECO:0000256" key="4">
    <source>
        <dbReference type="ARBA" id="ARBA00022729"/>
    </source>
</evidence>
<dbReference type="PROSITE" id="PS50110">
    <property type="entry name" value="RESPONSE_REGULATORY"/>
    <property type="match status" value="2"/>
</dbReference>
<dbReference type="GO" id="GO:0005886">
    <property type="term" value="C:plasma membrane"/>
    <property type="evidence" value="ECO:0007669"/>
    <property type="project" value="UniProtKB-SubCell"/>
</dbReference>
<keyword evidence="3 10" id="KW-0597">Phosphoprotein</keyword>
<dbReference type="GO" id="GO:0006355">
    <property type="term" value="P:regulation of DNA-templated transcription"/>
    <property type="evidence" value="ECO:0007669"/>
    <property type="project" value="InterPro"/>
</dbReference>
<protein>
    <recommendedName>
        <fullName evidence="8">Virulence sensor protein BvgS</fullName>
        <ecNumber evidence="2">2.7.13.3</ecNumber>
    </recommendedName>
</protein>
<feature type="domain" description="PAS" evidence="15">
    <location>
        <begin position="15"/>
        <end position="71"/>
    </location>
</feature>
<dbReference type="InterPro" id="IPR036641">
    <property type="entry name" value="HPT_dom_sf"/>
</dbReference>
<proteinExistence type="predicted"/>
<evidence type="ECO:0000259" key="15">
    <source>
        <dbReference type="PROSITE" id="PS50112"/>
    </source>
</evidence>
<dbReference type="EMBL" id="BJCL01000001">
    <property type="protein sequence ID" value="GCL61221.1"/>
    <property type="molecule type" value="Genomic_DNA"/>
</dbReference>
<dbReference type="SMART" id="SM00073">
    <property type="entry name" value="HPT"/>
    <property type="match status" value="1"/>
</dbReference>
<feature type="modified residue" description="Phosphohistidine" evidence="9">
    <location>
        <position position="1438"/>
    </location>
</feature>
<dbReference type="Pfam" id="PF00512">
    <property type="entry name" value="HisKA"/>
    <property type="match status" value="1"/>
</dbReference>
<name>A0A480AI13_9BURK</name>
<evidence type="ECO:0000256" key="5">
    <source>
        <dbReference type="ARBA" id="ARBA00023012"/>
    </source>
</evidence>
<dbReference type="SMART" id="SM00086">
    <property type="entry name" value="PAC"/>
    <property type="match status" value="6"/>
</dbReference>
<keyword evidence="6" id="KW-0843">Virulence</keyword>
<dbReference type="PROSITE" id="PS50109">
    <property type="entry name" value="HIS_KIN"/>
    <property type="match status" value="1"/>
</dbReference>
<comment type="catalytic activity">
    <reaction evidence="1">
        <text>ATP + protein L-histidine = ADP + protein N-phospho-L-histidine.</text>
        <dbReference type="EC" id="2.7.13.3"/>
    </reaction>
</comment>
<dbReference type="NCBIfam" id="TIGR00229">
    <property type="entry name" value="sensory_box"/>
    <property type="match status" value="5"/>
</dbReference>
<keyword evidence="4" id="KW-0732">Signal</keyword>
<dbReference type="Gene3D" id="2.10.70.100">
    <property type="match status" value="1"/>
</dbReference>
<feature type="domain" description="Response regulatory" evidence="14">
    <location>
        <begin position="1058"/>
        <end position="1180"/>
    </location>
</feature>
<feature type="domain" description="Response regulatory" evidence="14">
    <location>
        <begin position="1209"/>
        <end position="1325"/>
    </location>
</feature>
<keyword evidence="5" id="KW-0902">Two-component regulatory system</keyword>
<evidence type="ECO:0000256" key="12">
    <source>
        <dbReference type="SAM" id="MobiDB-lite"/>
    </source>
</evidence>
<feature type="domain" description="HPt" evidence="17">
    <location>
        <begin position="1399"/>
        <end position="1497"/>
    </location>
</feature>
<dbReference type="SMART" id="SM00448">
    <property type="entry name" value="REC"/>
    <property type="match status" value="2"/>
</dbReference>
<feature type="domain" description="Histidine kinase" evidence="13">
    <location>
        <begin position="822"/>
        <end position="1042"/>
    </location>
</feature>
<evidence type="ECO:0000256" key="1">
    <source>
        <dbReference type="ARBA" id="ARBA00000085"/>
    </source>
</evidence>
<evidence type="ECO:0000259" key="16">
    <source>
        <dbReference type="PROSITE" id="PS50113"/>
    </source>
</evidence>
<dbReference type="SUPFAM" id="SSF55874">
    <property type="entry name" value="ATPase domain of HSP90 chaperone/DNA topoisomerase II/histidine kinase"/>
    <property type="match status" value="1"/>
</dbReference>
<dbReference type="Pfam" id="PF02518">
    <property type="entry name" value="HATPase_c"/>
    <property type="match status" value="1"/>
</dbReference>
<sequence length="1590" mass="171517">MADTPPPAGSMPQHDLAWRRLLFAQAPDALFALDVDGRVCEANDAFARLLGRSAAEVLTLRLWDWDIDHPEPRARALLRQDAPEAVSCESRWRRADGTLRLVETRLHSVPDGTGRLIVGSSRDITDRRQDEQALRATEQRLKLVMANAGMGAWDWDIRAQRLTASPEVWALLGRQPDDNAGAASGRSGLFQSLHPDDVAPVREAARRALDDVQPMAVEFRYLRQGGQVMWLSATGVLQHDDAGQPLRLLGALQDVTQRRQAEAALRASEARLGMALKASGAGVWDWDLDRSDVHFSAELHEMIGLPAVGPAGAPVSFGQLADRLTPESLERLMDATRRAALQDGEFAVELQVVNHPRGTRWLEDRGRLVLDSSGLPRRMVGTVRDITAQRAAQALLAREAARRRELFEQSRDGILVLGANGEVLEANPAMAAMLGRPLATLPGTAVQALGVALPDADLMGQLCKSPGQRISFDVAIAGPDGQALQLEVSASQVLADGQQLVFAVCRDITQRKQAEAALRESEARHRATFENSAVGMAEHGLDGRWLTVNRRLCEITGYSRQALMSLDYRTLFHPVDRQEEWPQLQRLLRGELASARRELRYQRQDGSTIWVAVSCSVVRDAAHNPSYLVSVTEDITERVQVAAELAQHRQHLEAEVAERTRAMQQAVRARSEGEHFLRSIADNIPDMVGYWDADGVLRFANRTYRDWFAPGRDPVGGTRLDLFGPPERDDDAAERAFHAALAGQTQRFEYTLTNPLGEVRYAWIHYIPDRQGDRVAGVFVLVADISDVKQAELRLQALNEQLVAARDRAEAANRAKSAFLANISHEIRTPMNAIIGLTHLMQRDAGSGPVAERLGKVSDAAHHLLDVINDVLDLSKIESGKLHLEQTDFPIDAVLSRTCGLVADRARAKGLELVLKSEGVPSLLRGDPTRVSQALLNLMSNAVKFTDHGSIVLRCELMGADADMLRLRFSVRDTGVGVPADKIVDLFNAFEQADTSTTRRFGGTGLGLAITRRLALLMGGDVGVHTVQGHGSCFWFTANFERATQPALADTARLPGRRVLVADDLPEARAALADMLRRMGMQVESVDSGEAAVHATLQAEQRRRPYELLLLDAGMPGTGGVAALQQLHARLGEGSTPPCILIVDDERGTGHLPLPGGTAVVSLVKPVMQSALSACIDRLDQQPWQRAEPDRATAQPHERALLQRAAGQRVLLAEDNPINQEVASELLQAVGIEVSLAADGRQAMALAMAHHYDLILMDMQMPVMDGLAATRALRATARHARTPILAMTANAFGDDRRACLDAGMDDHIAKPVDPELLYALLGRWLPARVVDSEPPPEPAAARVPDAKAAAPAAAPAPPAEPGVVPPAVPAAAAAPAGQPDFSGIPGLTMSRALLYLPGRDAVYARVLRQFCDNYGQGVPGLDAALQAADWPAAQRQLHALRGACGAVGATALQAEAQGLELQLKALGAAGTPAQTAPDGAALQASLASLIAAVRQRLDTDAPPFASADSPPPAALANSLQQLAGLLRQADFQAGDAFRRLEPGLRASLGPAAAARLARPLRQHDHEAALVEAEALLATLSAPRAEAAAPQ</sequence>
<dbReference type="InterPro" id="IPR004358">
    <property type="entry name" value="Sig_transdc_His_kin-like_C"/>
</dbReference>
<dbReference type="SUPFAM" id="SSF47226">
    <property type="entry name" value="Histidine-containing phosphotransfer domain, HPT domain"/>
    <property type="match status" value="1"/>
</dbReference>
<dbReference type="Pfam" id="PF08448">
    <property type="entry name" value="PAS_4"/>
    <property type="match status" value="2"/>
</dbReference>
<dbReference type="InterPro" id="IPR001610">
    <property type="entry name" value="PAC"/>
</dbReference>
<dbReference type="PROSITE" id="PS50894">
    <property type="entry name" value="HPT"/>
    <property type="match status" value="1"/>
</dbReference>
<dbReference type="Pfam" id="PF08447">
    <property type="entry name" value="PAS_3"/>
    <property type="match status" value="3"/>
</dbReference>
<dbReference type="SUPFAM" id="SSF55785">
    <property type="entry name" value="PYP-like sensor domain (PAS domain)"/>
    <property type="match status" value="6"/>
</dbReference>
<dbReference type="CDD" id="cd17546">
    <property type="entry name" value="REC_hyHK_CKI1_RcsC-like"/>
    <property type="match status" value="1"/>
</dbReference>
<dbReference type="InterPro" id="IPR003594">
    <property type="entry name" value="HATPase_dom"/>
</dbReference>
<dbReference type="SMART" id="SM00091">
    <property type="entry name" value="PAS"/>
    <property type="match status" value="6"/>
</dbReference>
<dbReference type="InterPro" id="IPR013655">
    <property type="entry name" value="PAS_fold_3"/>
</dbReference>
<dbReference type="EC" id="2.7.13.3" evidence="2"/>
<evidence type="ECO:0000259" key="14">
    <source>
        <dbReference type="PROSITE" id="PS50110"/>
    </source>
</evidence>
<evidence type="ECO:0000313" key="19">
    <source>
        <dbReference type="Proteomes" id="UP000301751"/>
    </source>
</evidence>
<dbReference type="CDD" id="cd00130">
    <property type="entry name" value="PAS"/>
    <property type="match status" value="6"/>
</dbReference>
<organism evidence="18 19">
    <name type="scientific">Pseudaquabacterium pictum</name>
    <dbReference type="NCBI Taxonomy" id="2315236"/>
    <lineage>
        <taxon>Bacteria</taxon>
        <taxon>Pseudomonadati</taxon>
        <taxon>Pseudomonadota</taxon>
        <taxon>Betaproteobacteria</taxon>
        <taxon>Burkholderiales</taxon>
        <taxon>Sphaerotilaceae</taxon>
        <taxon>Pseudaquabacterium</taxon>
    </lineage>
</organism>
<dbReference type="Proteomes" id="UP000301751">
    <property type="component" value="Unassembled WGS sequence"/>
</dbReference>
<feature type="domain" description="PAC" evidence="16">
    <location>
        <begin position="86"/>
        <end position="136"/>
    </location>
</feature>
<dbReference type="InterPro" id="IPR036890">
    <property type="entry name" value="HATPase_C_sf"/>
</dbReference>
<evidence type="ECO:0000256" key="11">
    <source>
        <dbReference type="SAM" id="Coils"/>
    </source>
</evidence>
<feature type="domain" description="PAC" evidence="16">
    <location>
        <begin position="595"/>
        <end position="647"/>
    </location>
</feature>
<evidence type="ECO:0000259" key="17">
    <source>
        <dbReference type="PROSITE" id="PS50894"/>
    </source>
</evidence>
<feature type="domain" description="PAC" evidence="16">
    <location>
        <begin position="215"/>
        <end position="267"/>
    </location>
</feature>
<evidence type="ECO:0000256" key="8">
    <source>
        <dbReference type="ARBA" id="ARBA00070152"/>
    </source>
</evidence>
<feature type="domain" description="PAS" evidence="15">
    <location>
        <begin position="521"/>
        <end position="591"/>
    </location>
</feature>
<feature type="modified residue" description="4-aspartylphosphate" evidence="10">
    <location>
        <position position="1112"/>
    </location>
</feature>
<evidence type="ECO:0000256" key="6">
    <source>
        <dbReference type="ARBA" id="ARBA00023026"/>
    </source>
</evidence>
<dbReference type="Pfam" id="PF01627">
    <property type="entry name" value="Hpt"/>
    <property type="match status" value="1"/>
</dbReference>
<keyword evidence="19" id="KW-1185">Reference proteome</keyword>
<gene>
    <name evidence="18" type="ORF">AQPW35_03020</name>
</gene>
<dbReference type="CDD" id="cd16922">
    <property type="entry name" value="HATPase_EvgS-ArcB-TorS-like"/>
    <property type="match status" value="1"/>
</dbReference>
<dbReference type="SMART" id="SM00388">
    <property type="entry name" value="HisKA"/>
    <property type="match status" value="1"/>
</dbReference>
<feature type="region of interest" description="Disordered" evidence="12">
    <location>
        <begin position="1332"/>
        <end position="1361"/>
    </location>
</feature>
<dbReference type="SUPFAM" id="SSF52172">
    <property type="entry name" value="CheY-like"/>
    <property type="match status" value="2"/>
</dbReference>
<dbReference type="PANTHER" id="PTHR45339:SF5">
    <property type="entry name" value="HISTIDINE KINASE"/>
    <property type="match status" value="1"/>
</dbReference>
<evidence type="ECO:0000313" key="18">
    <source>
        <dbReference type="EMBL" id="GCL61221.1"/>
    </source>
</evidence>
<evidence type="ECO:0000256" key="7">
    <source>
        <dbReference type="ARBA" id="ARBA00058004"/>
    </source>
</evidence>
<keyword evidence="11" id="KW-0175">Coiled coil</keyword>
<evidence type="ECO:0000256" key="3">
    <source>
        <dbReference type="ARBA" id="ARBA00022553"/>
    </source>
</evidence>
<feature type="domain" description="PAS" evidence="15">
    <location>
        <begin position="137"/>
        <end position="212"/>
    </location>
</feature>
<dbReference type="PANTHER" id="PTHR45339">
    <property type="entry name" value="HYBRID SIGNAL TRANSDUCTION HISTIDINE KINASE J"/>
    <property type="match status" value="1"/>
</dbReference>
<dbReference type="InterPro" id="IPR001789">
    <property type="entry name" value="Sig_transdc_resp-reg_receiver"/>
</dbReference>
<dbReference type="SMART" id="SM00387">
    <property type="entry name" value="HATPase_c"/>
    <property type="match status" value="1"/>
</dbReference>
<dbReference type="InterPro" id="IPR003661">
    <property type="entry name" value="HisK_dim/P_dom"/>
</dbReference>
<dbReference type="Gene3D" id="3.40.50.2300">
    <property type="match status" value="2"/>
</dbReference>
<dbReference type="InterPro" id="IPR008207">
    <property type="entry name" value="Sig_transdc_His_kin_Hpt_dom"/>
</dbReference>
<dbReference type="PRINTS" id="PR00344">
    <property type="entry name" value="BCTRLSENSOR"/>
</dbReference>